<dbReference type="Pfam" id="PF05618">
    <property type="entry name" value="Zn_protease"/>
    <property type="match status" value="1"/>
</dbReference>
<dbReference type="InterPro" id="IPR021109">
    <property type="entry name" value="Peptidase_aspartic_dom_sf"/>
</dbReference>
<dbReference type="Proteomes" id="UP000199040">
    <property type="component" value="Unassembled WGS sequence"/>
</dbReference>
<dbReference type="PANTHER" id="PTHR38037">
    <property type="entry name" value="ZN_PROTEASE DOMAIN-CONTAINING PROTEIN"/>
    <property type="match status" value="1"/>
</dbReference>
<evidence type="ECO:0000313" key="3">
    <source>
        <dbReference type="EMBL" id="SFH22259.1"/>
    </source>
</evidence>
<dbReference type="EMBL" id="FOPY01000001">
    <property type="protein sequence ID" value="SFH22259.1"/>
    <property type="molecule type" value="Genomic_DNA"/>
</dbReference>
<proteinExistence type="predicted"/>
<keyword evidence="4" id="KW-1185">Reference proteome</keyword>
<evidence type="ECO:0000259" key="2">
    <source>
        <dbReference type="Pfam" id="PF05618"/>
    </source>
</evidence>
<reference evidence="3 4" key="1">
    <citation type="submission" date="2016-10" db="EMBL/GenBank/DDBJ databases">
        <authorList>
            <person name="de Groot N.N."/>
        </authorList>
    </citation>
    <scope>NUCLEOTIDE SEQUENCE [LARGE SCALE GENOMIC DNA]</scope>
    <source>
        <strain evidence="3 4">CGMCC 1.6848</strain>
    </source>
</reference>
<protein>
    <submittedName>
        <fullName evidence="3">Uncharacterized conserved protein</fullName>
    </submittedName>
</protein>
<dbReference type="PANTHER" id="PTHR38037:SF2">
    <property type="entry name" value="ATP-DEPENDENT ZINC PROTEASE DOMAIN-CONTAINING PROTEIN-RELATED"/>
    <property type="match status" value="1"/>
</dbReference>
<dbReference type="STRING" id="442341.SAMN04487959_101306"/>
<sequence length="189" mass="21126">MHKRIKAALLPAFASLGLVSFGAQADGAPHALGWIEKATIEPWGTEVKAKLDTGALTSSMHAENIEQYENDGETWVRFTVEVEDEASGDVVEQRFERPLYRDLTVRGAGGKEDRPVVLMKLCIGQTIYEEQFSLEDRDDMLYPVLLGRRTIQDLGPVDVTETFTRDPECSEDATVHAYDQKTYDDDIGD</sequence>
<feature type="signal peptide" evidence="1">
    <location>
        <begin position="1"/>
        <end position="25"/>
    </location>
</feature>
<organism evidence="3 4">
    <name type="scientific">Modicisalibacter xianhensis</name>
    <dbReference type="NCBI Taxonomy" id="442341"/>
    <lineage>
        <taxon>Bacteria</taxon>
        <taxon>Pseudomonadati</taxon>
        <taxon>Pseudomonadota</taxon>
        <taxon>Gammaproteobacteria</taxon>
        <taxon>Oceanospirillales</taxon>
        <taxon>Halomonadaceae</taxon>
        <taxon>Modicisalibacter</taxon>
    </lineage>
</organism>
<dbReference type="Gene3D" id="2.40.70.10">
    <property type="entry name" value="Acid Proteases"/>
    <property type="match status" value="1"/>
</dbReference>
<dbReference type="InterPro" id="IPR008503">
    <property type="entry name" value="Asp_endopeptidase"/>
</dbReference>
<gene>
    <name evidence="3" type="ORF">SAMN04487959_101306</name>
</gene>
<dbReference type="SUPFAM" id="SSF50630">
    <property type="entry name" value="Acid proteases"/>
    <property type="match status" value="1"/>
</dbReference>
<feature type="domain" description="Retropepsin-like aspartic endopeptidase" evidence="2">
    <location>
        <begin position="32"/>
        <end position="167"/>
    </location>
</feature>
<keyword evidence="1" id="KW-0732">Signal</keyword>
<accession>A0A1I2YA68</accession>
<dbReference type="RefSeq" id="WP_092842878.1">
    <property type="nucleotide sequence ID" value="NZ_FOPY01000001.1"/>
</dbReference>
<feature type="chain" id="PRO_5011790401" evidence="1">
    <location>
        <begin position="26"/>
        <end position="189"/>
    </location>
</feature>
<evidence type="ECO:0000313" key="4">
    <source>
        <dbReference type="Proteomes" id="UP000199040"/>
    </source>
</evidence>
<name>A0A1I2YA68_9GAMM</name>
<dbReference type="AlphaFoldDB" id="A0A1I2YA68"/>
<evidence type="ECO:0000256" key="1">
    <source>
        <dbReference type="SAM" id="SignalP"/>
    </source>
</evidence>